<keyword evidence="1 4" id="KW-0378">Hydrolase</keyword>
<comment type="catalytic activity">
    <reaction evidence="4">
        <text>a 1-O-alkyl-2-acetyl-sn-glycero-3-phosphocholine + H2O = a 1-O-alkyl-sn-glycero-3-phosphocholine + acetate + H(+)</text>
        <dbReference type="Rhea" id="RHEA:17777"/>
        <dbReference type="ChEBI" id="CHEBI:15377"/>
        <dbReference type="ChEBI" id="CHEBI:15378"/>
        <dbReference type="ChEBI" id="CHEBI:30089"/>
        <dbReference type="ChEBI" id="CHEBI:30909"/>
        <dbReference type="ChEBI" id="CHEBI:36707"/>
        <dbReference type="EC" id="3.1.1.47"/>
    </reaction>
</comment>
<feature type="active site" description="Charge relay system" evidence="5">
    <location>
        <position position="338"/>
    </location>
</feature>
<evidence type="ECO:0000256" key="3">
    <source>
        <dbReference type="ARBA" id="ARBA00023098"/>
    </source>
</evidence>
<accession>A0A2I2GFI3</accession>
<feature type="transmembrane region" description="Helical" evidence="6">
    <location>
        <begin position="20"/>
        <end position="40"/>
    </location>
</feature>
<feature type="active site" description="Charge relay system" evidence="5">
    <location>
        <position position="402"/>
    </location>
</feature>
<name>A0A2I2GFI3_9EURO</name>
<protein>
    <recommendedName>
        <fullName evidence="4">Putative phospholipase</fullName>
        <ecNumber evidence="4">3.1.1.47</ecNumber>
    </recommendedName>
</protein>
<reference evidence="7 8" key="1">
    <citation type="submission" date="2016-12" db="EMBL/GenBank/DDBJ databases">
        <title>The genomes of Aspergillus section Nigri reveals drivers in fungal speciation.</title>
        <authorList>
            <consortium name="DOE Joint Genome Institute"/>
            <person name="Vesth T.C."/>
            <person name="Nybo J."/>
            <person name="Theobald S."/>
            <person name="Brandl J."/>
            <person name="Frisvad J.C."/>
            <person name="Nielsen K.F."/>
            <person name="Lyhne E.K."/>
            <person name="Kogle M.E."/>
            <person name="Kuo A."/>
            <person name="Riley R."/>
            <person name="Clum A."/>
            <person name="Nolan M."/>
            <person name="Lipzen A."/>
            <person name="Salamov A."/>
            <person name="Henrissat B."/>
            <person name="Wiebenga A."/>
            <person name="De Vries R.P."/>
            <person name="Grigoriev I.V."/>
            <person name="Mortensen U.H."/>
            <person name="Andersen M.R."/>
            <person name="Baker S.E."/>
        </authorList>
    </citation>
    <scope>NUCLEOTIDE SEQUENCE [LARGE SCALE GENOMIC DNA]</scope>
    <source>
        <strain evidence="7 8">IBT 23096</strain>
    </source>
</reference>
<dbReference type="RefSeq" id="XP_024706948.1">
    <property type="nucleotide sequence ID" value="XM_024848512.1"/>
</dbReference>
<dbReference type="SUPFAM" id="SSF53474">
    <property type="entry name" value="alpha/beta-Hydrolases"/>
    <property type="match status" value="1"/>
</dbReference>
<dbReference type="InterPro" id="IPR029058">
    <property type="entry name" value="AB_hydrolase_fold"/>
</dbReference>
<dbReference type="InterPro" id="IPR016715">
    <property type="entry name" value="PAF_acetylhydro_eukaryote"/>
</dbReference>
<keyword evidence="8" id="KW-1185">Reference proteome</keyword>
<keyword evidence="6" id="KW-0472">Membrane</keyword>
<dbReference type="VEuPathDB" id="FungiDB:P170DRAFT_433532"/>
<evidence type="ECO:0000256" key="4">
    <source>
        <dbReference type="PIRNR" id="PIRNR018169"/>
    </source>
</evidence>
<dbReference type="OrthoDB" id="2363873at2759"/>
<organism evidence="7 8">
    <name type="scientific">Aspergillus steynii IBT 23096</name>
    <dbReference type="NCBI Taxonomy" id="1392250"/>
    <lineage>
        <taxon>Eukaryota</taxon>
        <taxon>Fungi</taxon>
        <taxon>Dikarya</taxon>
        <taxon>Ascomycota</taxon>
        <taxon>Pezizomycotina</taxon>
        <taxon>Eurotiomycetes</taxon>
        <taxon>Eurotiomycetidae</taxon>
        <taxon>Eurotiales</taxon>
        <taxon>Aspergillaceae</taxon>
        <taxon>Aspergillus</taxon>
        <taxon>Aspergillus subgen. Circumdati</taxon>
    </lineage>
</organism>
<dbReference type="STRING" id="1392250.A0A2I2GFI3"/>
<keyword evidence="6" id="KW-1133">Transmembrane helix</keyword>
<dbReference type="EMBL" id="MSFO01000002">
    <property type="protein sequence ID" value="PLB51646.1"/>
    <property type="molecule type" value="Genomic_DNA"/>
</dbReference>
<evidence type="ECO:0000313" key="8">
    <source>
        <dbReference type="Proteomes" id="UP000234275"/>
    </source>
</evidence>
<keyword evidence="3 4" id="KW-0443">Lipid metabolism</keyword>
<sequence length="492" mass="55296">MLRQHRLPPFLRPRLTWRYLLSSAAVLYITYCLLAGQPFFSSDMPPYSGPYAVGTVDLEVPRPPRRAGEEFFRDGSPAFELETVLFSVYYPASEGVESTKPRHPWISKPVSLTAEGYLSFANLNNFFLNPIATLGIWGLVGGREIPAEVDVPLASSEKDIDREVTPDLMVEPEDKFPVLIFSHGYASSRTDYTKYLGELASRGYVVAAVEHRDGSCPGTMIMRTDDGSEKPLYSFGASDIERLNDLDRAEFKQLQLEMRQLEMEETYQVLKAINEGNGSDIFSASSRNEGEDLESWKGRLDLDRLTVGGHSFGATLALRTLKGAPSEQFPARGAIVLDPGKSSGPLNHDVDVPTLIVHSDSWSRKLTIFTGRPHFDVVKALVEGIIQRGKDAWFMTSVGTSHPSVTDAPLIEPLLLSWTTGATIDVKEGVQQYVQTSLEFLKYLQDEQKRGILQETVSHPEYDQDIRDEKRRREQHPDVERYWQIHVSPVER</sequence>
<dbReference type="Gene3D" id="3.40.50.1820">
    <property type="entry name" value="alpha/beta hydrolase"/>
    <property type="match status" value="1"/>
</dbReference>
<dbReference type="Pfam" id="PF03403">
    <property type="entry name" value="PAF-AH_p_II"/>
    <property type="match status" value="1"/>
</dbReference>
<evidence type="ECO:0000256" key="2">
    <source>
        <dbReference type="ARBA" id="ARBA00022963"/>
    </source>
</evidence>
<evidence type="ECO:0000313" key="7">
    <source>
        <dbReference type="EMBL" id="PLB51646.1"/>
    </source>
</evidence>
<dbReference type="AlphaFoldDB" id="A0A2I2GFI3"/>
<feature type="active site" description="Nucleophile" evidence="5">
    <location>
        <position position="311"/>
    </location>
</feature>
<evidence type="ECO:0000256" key="5">
    <source>
        <dbReference type="PIRSR" id="PIRSR018169-1"/>
    </source>
</evidence>
<dbReference type="Proteomes" id="UP000234275">
    <property type="component" value="Unassembled WGS sequence"/>
</dbReference>
<dbReference type="EC" id="3.1.1.47" evidence="4"/>
<evidence type="ECO:0000256" key="1">
    <source>
        <dbReference type="ARBA" id="ARBA00022801"/>
    </source>
</evidence>
<evidence type="ECO:0000256" key="6">
    <source>
        <dbReference type="SAM" id="Phobius"/>
    </source>
</evidence>
<dbReference type="PANTHER" id="PTHR10272:SF11">
    <property type="entry name" value="PHOSPHOLIPASE-RELATED"/>
    <property type="match status" value="1"/>
</dbReference>
<dbReference type="PIRSF" id="PIRSF018169">
    <property type="entry name" value="PAF_acetylhydrolase"/>
    <property type="match status" value="1"/>
</dbReference>
<proteinExistence type="inferred from homology"/>
<gene>
    <name evidence="7" type="ORF">P170DRAFT_433532</name>
</gene>
<dbReference type="GO" id="GO:0003847">
    <property type="term" value="F:1-alkyl-2-acetylglycerophosphocholine esterase activity"/>
    <property type="evidence" value="ECO:0007669"/>
    <property type="project" value="UniProtKB-UniRule"/>
</dbReference>
<dbReference type="PANTHER" id="PTHR10272">
    <property type="entry name" value="PLATELET-ACTIVATING FACTOR ACETYLHYDROLASE"/>
    <property type="match status" value="1"/>
</dbReference>
<keyword evidence="2 4" id="KW-0442">Lipid degradation</keyword>
<comment type="caution">
    <text evidence="7">The sequence shown here is derived from an EMBL/GenBank/DDBJ whole genome shotgun (WGS) entry which is preliminary data.</text>
</comment>
<dbReference type="GO" id="GO:0016042">
    <property type="term" value="P:lipid catabolic process"/>
    <property type="evidence" value="ECO:0007669"/>
    <property type="project" value="UniProtKB-KW"/>
</dbReference>
<dbReference type="GeneID" id="36556211"/>
<comment type="similarity">
    <text evidence="4">Belongs to the serine esterase family.</text>
</comment>
<keyword evidence="6" id="KW-0812">Transmembrane</keyword>